<dbReference type="Proteomes" id="UP000569329">
    <property type="component" value="Unassembled WGS sequence"/>
</dbReference>
<evidence type="ECO:0000313" key="3">
    <source>
        <dbReference type="EMBL" id="MBA8825675.1"/>
    </source>
</evidence>
<feature type="signal peptide" evidence="2">
    <location>
        <begin position="1"/>
        <end position="21"/>
    </location>
</feature>
<comment type="caution">
    <text evidence="3">The sequence shown here is derived from an EMBL/GenBank/DDBJ whole genome shotgun (WGS) entry which is preliminary data.</text>
</comment>
<evidence type="ECO:0000256" key="2">
    <source>
        <dbReference type="SAM" id="SignalP"/>
    </source>
</evidence>
<dbReference type="PROSITE" id="PS51257">
    <property type="entry name" value="PROKAR_LIPOPROTEIN"/>
    <property type="match status" value="1"/>
</dbReference>
<evidence type="ECO:0000313" key="4">
    <source>
        <dbReference type="Proteomes" id="UP000569329"/>
    </source>
</evidence>
<organism evidence="3 4">
    <name type="scientific">Halosaccharopolyspora lacisalsi</name>
    <dbReference type="NCBI Taxonomy" id="1000566"/>
    <lineage>
        <taxon>Bacteria</taxon>
        <taxon>Bacillati</taxon>
        <taxon>Actinomycetota</taxon>
        <taxon>Actinomycetes</taxon>
        <taxon>Pseudonocardiales</taxon>
        <taxon>Pseudonocardiaceae</taxon>
        <taxon>Halosaccharopolyspora</taxon>
    </lineage>
</organism>
<dbReference type="RefSeq" id="WP_182544965.1">
    <property type="nucleotide sequence ID" value="NZ_JACGWZ010000004.1"/>
</dbReference>
<sequence>MRRLYTAVGAGALLLAVAACADKQPEVGFGGQPPAPPPSKEAPTKPVKPKPVEQREQVPAASVEAQLPEGYPRQVWTQNEGTVVVATGQEGGCSRVHAEVARENTRRVTVVLVEEIPQQPQMCTMDIRYPEVAAKLDAPLGKRTIVLQQRDVKVPK</sequence>
<feature type="chain" id="PRO_5032984278" description="Lipoprotein" evidence="2">
    <location>
        <begin position="22"/>
        <end position="156"/>
    </location>
</feature>
<evidence type="ECO:0000256" key="1">
    <source>
        <dbReference type="SAM" id="MobiDB-lite"/>
    </source>
</evidence>
<protein>
    <recommendedName>
        <fullName evidence="5">Lipoprotein</fullName>
    </recommendedName>
</protein>
<keyword evidence="4" id="KW-1185">Reference proteome</keyword>
<name>A0A839E1S8_9PSEU</name>
<keyword evidence="2" id="KW-0732">Signal</keyword>
<proteinExistence type="predicted"/>
<reference evidence="3 4" key="1">
    <citation type="submission" date="2020-07" db="EMBL/GenBank/DDBJ databases">
        <title>Sequencing the genomes of 1000 actinobacteria strains.</title>
        <authorList>
            <person name="Klenk H.-P."/>
        </authorList>
    </citation>
    <scope>NUCLEOTIDE SEQUENCE [LARGE SCALE GENOMIC DNA]</scope>
    <source>
        <strain evidence="3 4">DSM 45975</strain>
    </source>
</reference>
<dbReference type="AlphaFoldDB" id="A0A839E1S8"/>
<dbReference type="EMBL" id="JACGWZ010000004">
    <property type="protein sequence ID" value="MBA8825675.1"/>
    <property type="molecule type" value="Genomic_DNA"/>
</dbReference>
<feature type="region of interest" description="Disordered" evidence="1">
    <location>
        <begin position="25"/>
        <end position="63"/>
    </location>
</feature>
<evidence type="ECO:0008006" key="5">
    <source>
        <dbReference type="Google" id="ProtNLM"/>
    </source>
</evidence>
<accession>A0A839E1S8</accession>
<gene>
    <name evidence="3" type="ORF">FHX42_003041</name>
</gene>